<accession>A0A918ADH4</accession>
<comment type="caution">
    <text evidence="2">The sequence shown here is derived from an EMBL/GenBank/DDBJ whole genome shotgun (WGS) entry which is preliminary data.</text>
</comment>
<feature type="chain" id="PRO_5039086391" description="Sensor domain-containing protein" evidence="1">
    <location>
        <begin position="16"/>
        <end position="193"/>
    </location>
</feature>
<evidence type="ECO:0000313" key="2">
    <source>
        <dbReference type="EMBL" id="GGP15368.1"/>
    </source>
</evidence>
<evidence type="ECO:0000313" key="3">
    <source>
        <dbReference type="Proteomes" id="UP000660745"/>
    </source>
</evidence>
<gene>
    <name evidence="2" type="ORF">GCM10012278_74890</name>
</gene>
<reference evidence="2" key="2">
    <citation type="submission" date="2020-09" db="EMBL/GenBank/DDBJ databases">
        <authorList>
            <person name="Sun Q."/>
            <person name="Zhou Y."/>
        </authorList>
    </citation>
    <scope>NUCLEOTIDE SEQUENCE</scope>
    <source>
        <strain evidence="2">CGMCC 4.7430</strain>
    </source>
</reference>
<dbReference type="RefSeq" id="WP_189143489.1">
    <property type="nucleotide sequence ID" value="NZ_BMNK01000018.1"/>
</dbReference>
<evidence type="ECO:0000256" key="1">
    <source>
        <dbReference type="SAM" id="SignalP"/>
    </source>
</evidence>
<feature type="signal peptide" evidence="1">
    <location>
        <begin position="1"/>
        <end position="15"/>
    </location>
</feature>
<name>A0A918ADH4_9ACTN</name>
<dbReference type="Proteomes" id="UP000660745">
    <property type="component" value="Unassembled WGS sequence"/>
</dbReference>
<evidence type="ECO:0008006" key="4">
    <source>
        <dbReference type="Google" id="ProtNLM"/>
    </source>
</evidence>
<proteinExistence type="predicted"/>
<keyword evidence="1" id="KW-0732">Signal</keyword>
<protein>
    <recommendedName>
        <fullName evidence="4">Sensor domain-containing protein</fullName>
    </recommendedName>
</protein>
<organism evidence="2 3">
    <name type="scientific">Nonomuraea glycinis</name>
    <dbReference type="NCBI Taxonomy" id="2047744"/>
    <lineage>
        <taxon>Bacteria</taxon>
        <taxon>Bacillati</taxon>
        <taxon>Actinomycetota</taxon>
        <taxon>Actinomycetes</taxon>
        <taxon>Streptosporangiales</taxon>
        <taxon>Streptosporangiaceae</taxon>
        <taxon>Nonomuraea</taxon>
    </lineage>
</organism>
<dbReference type="AlphaFoldDB" id="A0A918ADH4"/>
<keyword evidence="3" id="KW-1185">Reference proteome</keyword>
<reference evidence="2" key="1">
    <citation type="journal article" date="2014" name="Int. J. Syst. Evol. Microbiol.">
        <title>Complete genome sequence of Corynebacterium casei LMG S-19264T (=DSM 44701T), isolated from a smear-ripened cheese.</title>
        <authorList>
            <consortium name="US DOE Joint Genome Institute (JGI-PGF)"/>
            <person name="Walter F."/>
            <person name="Albersmeier A."/>
            <person name="Kalinowski J."/>
            <person name="Ruckert C."/>
        </authorList>
    </citation>
    <scope>NUCLEOTIDE SEQUENCE</scope>
    <source>
        <strain evidence="2">CGMCC 4.7430</strain>
    </source>
</reference>
<dbReference type="EMBL" id="BMNK01000018">
    <property type="protein sequence ID" value="GGP15368.1"/>
    <property type="molecule type" value="Genomic_DNA"/>
</dbReference>
<sequence>MVTTLLLSAALAVSATVGIPNGFMLYDKAAAKKDDNPEHSWRVNAKKNAKLVLNPCDKAKLAQSGRKAARTLVYTAVPDYSKSEQVILYSSRSAAKKALGDLHRAVRACGSSGYRYSSSAVRLGDGALAVTGQAYRGRKVAIGGERGLVTRRGNALLIYTVGGEWSKPAKADFTQQTKDTKRMLAKICRIAAC</sequence>